<dbReference type="EMBL" id="CP146598">
    <property type="protein sequence ID" value="WWY03890.1"/>
    <property type="molecule type" value="Genomic_DNA"/>
</dbReference>
<gene>
    <name evidence="5" type="ORF">ORY91_001926</name>
    <name evidence="6" type="ORF">V9W64_03920</name>
</gene>
<evidence type="ECO:0000256" key="4">
    <source>
        <dbReference type="HAMAP-Rule" id="MF_00528"/>
    </source>
</evidence>
<comment type="catalytic activity">
    <reaction evidence="4">
        <text>N(7)-methyl-GTP + H2O = N(7)-methyl-GMP + diphosphate + H(+)</text>
        <dbReference type="Rhea" id="RHEA:58744"/>
        <dbReference type="ChEBI" id="CHEBI:15377"/>
        <dbReference type="ChEBI" id="CHEBI:15378"/>
        <dbReference type="ChEBI" id="CHEBI:33019"/>
        <dbReference type="ChEBI" id="CHEBI:58285"/>
        <dbReference type="ChEBI" id="CHEBI:87133"/>
    </reaction>
</comment>
<comment type="similarity">
    <text evidence="4">Belongs to the Maf family. YceF subfamily.</text>
</comment>
<proteinExistence type="inferred from homology"/>
<keyword evidence="4" id="KW-0963">Cytoplasm</keyword>
<dbReference type="AlphaFoldDB" id="A0A9X4E3F3"/>
<dbReference type="Pfam" id="PF02545">
    <property type="entry name" value="Maf"/>
    <property type="match status" value="1"/>
</dbReference>
<dbReference type="EC" id="3.6.1.-" evidence="4"/>
<keyword evidence="7" id="KW-1185">Reference proteome</keyword>
<name>A0A9X4E3F3_9NEIS</name>
<comment type="caution">
    <text evidence="4">Lacks conserved residue(s) required for the propagation of feature annotation.</text>
</comment>
<evidence type="ECO:0000313" key="7">
    <source>
        <dbReference type="Proteomes" id="UP001149607"/>
    </source>
</evidence>
<evidence type="ECO:0000256" key="2">
    <source>
        <dbReference type="ARBA" id="ARBA00022801"/>
    </source>
</evidence>
<reference evidence="6" key="2">
    <citation type="submission" date="2024-02" db="EMBL/GenBank/DDBJ databases">
        <title>Neisseria leonii sp. nov.</title>
        <authorList>
            <person name="Boutroux M."/>
            <person name="Favre-Rochex S."/>
            <person name="Gorgette O."/>
            <person name="Touak G."/>
            <person name="Muhle E."/>
            <person name="Chesneau O."/>
            <person name="Clermont D."/>
            <person name="Rahi P."/>
        </authorList>
    </citation>
    <scope>NUCLEOTIDE SEQUENCE</scope>
    <source>
        <strain evidence="6">51.81</strain>
    </source>
</reference>
<reference evidence="5" key="1">
    <citation type="submission" date="2022-10" db="EMBL/GenBank/DDBJ databases">
        <authorList>
            <person name="Boutroux M."/>
        </authorList>
    </citation>
    <scope>NUCLEOTIDE SEQUENCE</scope>
    <source>
        <strain evidence="5">51.81</strain>
    </source>
</reference>
<comment type="subcellular location">
    <subcellularLocation>
        <location evidence="4">Cytoplasm</location>
    </subcellularLocation>
</comment>
<keyword evidence="3 4" id="KW-0546">Nucleotide metabolism</keyword>
<keyword evidence="2 4" id="KW-0378">Hydrolase</keyword>
<dbReference type="GO" id="GO:0047429">
    <property type="term" value="F:nucleoside triphosphate diphosphatase activity"/>
    <property type="evidence" value="ECO:0007669"/>
    <property type="project" value="InterPro"/>
</dbReference>
<dbReference type="Gene3D" id="3.90.950.10">
    <property type="match status" value="1"/>
</dbReference>
<evidence type="ECO:0000256" key="1">
    <source>
        <dbReference type="ARBA" id="ARBA00001968"/>
    </source>
</evidence>
<dbReference type="PANTHER" id="PTHR43213:SF5">
    <property type="entry name" value="BIFUNCTIONAL DTTP_UTP PYROPHOSPHATASE_METHYLTRANSFERASE PROTEIN-RELATED"/>
    <property type="match status" value="1"/>
</dbReference>
<evidence type="ECO:0000313" key="6">
    <source>
        <dbReference type="EMBL" id="WWY03890.1"/>
    </source>
</evidence>
<dbReference type="NCBIfam" id="TIGR00172">
    <property type="entry name" value="maf"/>
    <property type="match status" value="1"/>
</dbReference>
<evidence type="ECO:0000313" key="5">
    <source>
        <dbReference type="EMBL" id="MDD9328499.1"/>
    </source>
</evidence>
<feature type="site" description="Important for substrate specificity" evidence="4">
    <location>
        <position position="158"/>
    </location>
</feature>
<comment type="function">
    <text evidence="4">Nucleoside triphosphate pyrophosphatase that hydrolyzes 7-methyl-GTP (m(7)GTP). May have a dual role in cell division arrest and in preventing the incorporation of modified nucleotides into cellular nucleic acids.</text>
</comment>
<dbReference type="PIRSF" id="PIRSF006305">
    <property type="entry name" value="Maf"/>
    <property type="match status" value="1"/>
</dbReference>
<protein>
    <recommendedName>
        <fullName evidence="4">7-methyl-GTP pyrophosphatase</fullName>
        <shortName evidence="4">m(7)GTP pyrophosphatase</shortName>
        <ecNumber evidence="4">3.6.1.-</ecNumber>
    </recommendedName>
</protein>
<dbReference type="PANTHER" id="PTHR43213">
    <property type="entry name" value="BIFUNCTIONAL DTTP/UTP PYROPHOSPHATASE/METHYLTRANSFERASE PROTEIN-RELATED"/>
    <property type="match status" value="1"/>
</dbReference>
<feature type="site" description="Important for substrate specificity" evidence="4">
    <location>
        <position position="73"/>
    </location>
</feature>
<organism evidence="5">
    <name type="scientific">Neisseria leonii</name>
    <dbReference type="NCBI Taxonomy" id="2995413"/>
    <lineage>
        <taxon>Bacteria</taxon>
        <taxon>Pseudomonadati</taxon>
        <taxon>Pseudomonadota</taxon>
        <taxon>Betaproteobacteria</taxon>
        <taxon>Neisseriales</taxon>
        <taxon>Neisseriaceae</taxon>
        <taxon>Neisseria</taxon>
    </lineage>
</organism>
<dbReference type="SUPFAM" id="SSF52972">
    <property type="entry name" value="ITPase-like"/>
    <property type="match status" value="1"/>
</dbReference>
<accession>A0A9X4E3F3</accession>
<dbReference type="InterPro" id="IPR029001">
    <property type="entry name" value="ITPase-like_fam"/>
</dbReference>
<dbReference type="RefSeq" id="WP_274585569.1">
    <property type="nucleotide sequence ID" value="NZ_CP145811.1"/>
</dbReference>
<dbReference type="Proteomes" id="UP001149607">
    <property type="component" value="Chromosome"/>
</dbReference>
<dbReference type="CDD" id="cd00555">
    <property type="entry name" value="Maf"/>
    <property type="match status" value="1"/>
</dbReference>
<evidence type="ECO:0000256" key="3">
    <source>
        <dbReference type="ARBA" id="ARBA00023080"/>
    </source>
</evidence>
<dbReference type="HAMAP" id="MF_00528">
    <property type="entry name" value="Maf"/>
    <property type="match status" value="1"/>
</dbReference>
<feature type="active site" description="Proton acceptor" evidence="4">
    <location>
        <position position="72"/>
    </location>
</feature>
<dbReference type="GO" id="GO:0005737">
    <property type="term" value="C:cytoplasm"/>
    <property type="evidence" value="ECO:0007669"/>
    <property type="project" value="UniProtKB-SubCell"/>
</dbReference>
<dbReference type="InterPro" id="IPR003697">
    <property type="entry name" value="Maf-like"/>
</dbReference>
<feature type="site" description="Important for substrate specificity" evidence="4">
    <location>
        <position position="15"/>
    </location>
</feature>
<dbReference type="GO" id="GO:0009117">
    <property type="term" value="P:nucleotide metabolic process"/>
    <property type="evidence" value="ECO:0007669"/>
    <property type="project" value="UniProtKB-KW"/>
</dbReference>
<dbReference type="EMBL" id="JAPQFL010000006">
    <property type="protein sequence ID" value="MDD9328499.1"/>
    <property type="molecule type" value="Genomic_DNA"/>
</dbReference>
<comment type="cofactor">
    <cofactor evidence="1 4">
        <name>a divalent metal cation</name>
        <dbReference type="ChEBI" id="CHEBI:60240"/>
    </cofactor>
</comment>
<sequence length="198" mass="20880">MNKPLPLILGSGSVFRKQQLARLGLDFQTASPDCDETPLPGESAADTAHRLSVAKARSLATRYPAHLIIGADQVALCNGRQLGKPMHTGAAADMLTALSGQTIEFYSALALLNTQSGRLHTHTDRTTVKMRTLTGSQIAAYLAREPDAVYCAGAAKSEGLGSALIERINSSDPNALIGLPLFRLIDFLAAEGVAILNA</sequence>